<gene>
    <name evidence="1" type="ORF">ACFQ4H_20405</name>
</gene>
<sequence length="85" mass="9694">MLPHEAPELVARNRVVTVEALLTNQVDLRAYPHRHIAVVSRLGIGVERVTPAIAAADLLDRHGWELVTVSELHNSRFVYAFFRRR</sequence>
<dbReference type="RefSeq" id="WP_377572655.1">
    <property type="nucleotide sequence ID" value="NZ_JBHTMP010000032.1"/>
</dbReference>
<protein>
    <submittedName>
        <fullName evidence="1">Transcriptional regulator</fullName>
    </submittedName>
</protein>
<evidence type="ECO:0000313" key="1">
    <source>
        <dbReference type="EMBL" id="MFD1323455.1"/>
    </source>
</evidence>
<evidence type="ECO:0000313" key="2">
    <source>
        <dbReference type="Proteomes" id="UP001597260"/>
    </source>
</evidence>
<dbReference type="Proteomes" id="UP001597260">
    <property type="component" value="Unassembled WGS sequence"/>
</dbReference>
<accession>A0ABW3YH60</accession>
<reference evidence="2" key="1">
    <citation type="journal article" date="2019" name="Int. J. Syst. Evol. Microbiol.">
        <title>The Global Catalogue of Microorganisms (GCM) 10K type strain sequencing project: providing services to taxonomists for standard genome sequencing and annotation.</title>
        <authorList>
            <consortium name="The Broad Institute Genomics Platform"/>
            <consortium name="The Broad Institute Genome Sequencing Center for Infectious Disease"/>
            <person name="Wu L."/>
            <person name="Ma J."/>
        </authorList>
    </citation>
    <scope>NUCLEOTIDE SEQUENCE [LARGE SCALE GENOMIC DNA]</scope>
    <source>
        <strain evidence="2">JCM 31037</strain>
    </source>
</reference>
<dbReference type="EMBL" id="JBHTMP010000032">
    <property type="protein sequence ID" value="MFD1323455.1"/>
    <property type="molecule type" value="Genomic_DNA"/>
</dbReference>
<keyword evidence="2" id="KW-1185">Reference proteome</keyword>
<comment type="caution">
    <text evidence="1">The sequence shown here is derived from an EMBL/GenBank/DDBJ whole genome shotgun (WGS) entry which is preliminary data.</text>
</comment>
<proteinExistence type="predicted"/>
<organism evidence="1 2">
    <name type="scientific">Micromonospora sonneratiae</name>
    <dbReference type="NCBI Taxonomy" id="1184706"/>
    <lineage>
        <taxon>Bacteria</taxon>
        <taxon>Bacillati</taxon>
        <taxon>Actinomycetota</taxon>
        <taxon>Actinomycetes</taxon>
        <taxon>Micromonosporales</taxon>
        <taxon>Micromonosporaceae</taxon>
        <taxon>Micromonospora</taxon>
    </lineage>
</organism>
<name>A0ABW3YH60_9ACTN</name>